<dbReference type="OMA" id="QKDICET"/>
<gene>
    <name evidence="2" type="ORF">SAMD00023353_2501490</name>
</gene>
<sequence>MLFSKVFTGLAMASTAMAALTPQQLADGIKSLTQKSQRLQAPAQSITIVNAPLIVIGQGPFPVLIAGFADIVATATSLAAQFPGTAPITKRDEQEHARDLSPRGAGADLVFNAFRDFVRVHQALLNILIGKAGILTRIPFVGPPVAGALRGIEGVVDATAIFLINTIEVRANDFASEANALGATITITIEKYDGLQL</sequence>
<keyword evidence="3" id="KW-1185">Reference proteome</keyword>
<evidence type="ECO:0000313" key="2">
    <source>
        <dbReference type="EMBL" id="GAP87006.1"/>
    </source>
</evidence>
<dbReference type="Proteomes" id="UP000054516">
    <property type="component" value="Unassembled WGS sequence"/>
</dbReference>
<dbReference type="EMBL" id="DF977470">
    <property type="protein sequence ID" value="GAP87006.1"/>
    <property type="molecule type" value="Genomic_DNA"/>
</dbReference>
<evidence type="ECO:0000256" key="1">
    <source>
        <dbReference type="SAM" id="SignalP"/>
    </source>
</evidence>
<dbReference type="OrthoDB" id="5089392at2759"/>
<feature type="chain" id="PRO_5010690662" evidence="1">
    <location>
        <begin position="19"/>
        <end position="197"/>
    </location>
</feature>
<feature type="signal peptide" evidence="1">
    <location>
        <begin position="1"/>
        <end position="18"/>
    </location>
</feature>
<organism evidence="2">
    <name type="scientific">Rosellinia necatrix</name>
    <name type="common">White root-rot fungus</name>
    <dbReference type="NCBI Taxonomy" id="77044"/>
    <lineage>
        <taxon>Eukaryota</taxon>
        <taxon>Fungi</taxon>
        <taxon>Dikarya</taxon>
        <taxon>Ascomycota</taxon>
        <taxon>Pezizomycotina</taxon>
        <taxon>Sordariomycetes</taxon>
        <taxon>Xylariomycetidae</taxon>
        <taxon>Xylariales</taxon>
        <taxon>Xylariaceae</taxon>
        <taxon>Rosellinia</taxon>
    </lineage>
</organism>
<proteinExistence type="predicted"/>
<accession>A0A1W2TG08</accession>
<reference evidence="2" key="1">
    <citation type="submission" date="2016-03" db="EMBL/GenBank/DDBJ databases">
        <title>Draft genome sequence of Rosellinia necatrix.</title>
        <authorList>
            <person name="Kanematsu S."/>
        </authorList>
    </citation>
    <scope>NUCLEOTIDE SEQUENCE [LARGE SCALE GENOMIC DNA]</scope>
    <source>
        <strain evidence="2">W97</strain>
    </source>
</reference>
<dbReference type="Pfam" id="PF17615">
    <property type="entry name" value="C166"/>
    <property type="match status" value="1"/>
</dbReference>
<dbReference type="AlphaFoldDB" id="A0A1W2TG08"/>
<protein>
    <submittedName>
        <fullName evidence="2">Putative uvi-1 protein</fullName>
    </submittedName>
</protein>
<name>A0A1W2TG08_ROSNE</name>
<keyword evidence="1" id="KW-0732">Signal</keyword>
<evidence type="ECO:0000313" key="3">
    <source>
        <dbReference type="Proteomes" id="UP000054516"/>
    </source>
</evidence>